<feature type="region of interest" description="Disordered" evidence="1">
    <location>
        <begin position="46"/>
        <end position="65"/>
    </location>
</feature>
<protein>
    <submittedName>
        <fullName evidence="2">Uncharacterized protein</fullName>
    </submittedName>
</protein>
<feature type="non-terminal residue" evidence="2">
    <location>
        <position position="144"/>
    </location>
</feature>
<proteinExistence type="predicted"/>
<accession>A0ABN8J4Q8</accession>
<evidence type="ECO:0000313" key="2">
    <source>
        <dbReference type="EMBL" id="CAH2075850.1"/>
    </source>
</evidence>
<dbReference type="EMBL" id="OW152821">
    <property type="protein sequence ID" value="CAH2075850.1"/>
    <property type="molecule type" value="Genomic_DNA"/>
</dbReference>
<name>A0ABN8J4Q8_9NEOP</name>
<dbReference type="Proteomes" id="UP000837857">
    <property type="component" value="Chromosome 9"/>
</dbReference>
<reference evidence="2" key="1">
    <citation type="submission" date="2022-03" db="EMBL/GenBank/DDBJ databases">
        <authorList>
            <person name="Martin H S."/>
        </authorList>
    </citation>
    <scope>NUCLEOTIDE SEQUENCE</scope>
</reference>
<sequence>MVARVCGQSAAADGSVVTAATVGDVWWWSGRVASAAARRPPLARSLTPPPWRVPDSRRATTHSTRNCRPADQVPLILAPRDTHCARITLQMLLRAVAFGLASTASSPHDLYALVDVLCTRVYRMDLASPCPWKVTGSLCPSPAT</sequence>
<evidence type="ECO:0000313" key="3">
    <source>
        <dbReference type="Proteomes" id="UP000837857"/>
    </source>
</evidence>
<evidence type="ECO:0000256" key="1">
    <source>
        <dbReference type="SAM" id="MobiDB-lite"/>
    </source>
</evidence>
<keyword evidence="3" id="KW-1185">Reference proteome</keyword>
<organism evidence="2 3">
    <name type="scientific">Iphiclides podalirius</name>
    <name type="common">scarce swallowtail</name>
    <dbReference type="NCBI Taxonomy" id="110791"/>
    <lineage>
        <taxon>Eukaryota</taxon>
        <taxon>Metazoa</taxon>
        <taxon>Ecdysozoa</taxon>
        <taxon>Arthropoda</taxon>
        <taxon>Hexapoda</taxon>
        <taxon>Insecta</taxon>
        <taxon>Pterygota</taxon>
        <taxon>Neoptera</taxon>
        <taxon>Endopterygota</taxon>
        <taxon>Lepidoptera</taxon>
        <taxon>Glossata</taxon>
        <taxon>Ditrysia</taxon>
        <taxon>Papilionoidea</taxon>
        <taxon>Papilionidae</taxon>
        <taxon>Papilioninae</taxon>
        <taxon>Iphiclides</taxon>
    </lineage>
</organism>
<gene>
    <name evidence="2" type="ORF">IPOD504_LOCUS17023</name>
</gene>